<evidence type="ECO:0000313" key="1">
    <source>
        <dbReference type="EMBL" id="GAN81140.1"/>
    </source>
</evidence>
<dbReference type="EMBL" id="BANC01000076">
    <property type="protein sequence ID" value="GAN81140.1"/>
    <property type="molecule type" value="Genomic_DNA"/>
</dbReference>
<evidence type="ECO:0000313" key="2">
    <source>
        <dbReference type="Proteomes" id="UP000032668"/>
    </source>
</evidence>
<keyword evidence="2" id="KW-1185">Reference proteome</keyword>
<protein>
    <submittedName>
        <fullName evidence="1">Uncharacterized protein</fullName>
    </submittedName>
</protein>
<accession>A0A0D6PHB2</accession>
<name>A0A0D6PHB2_9PROT</name>
<gene>
    <name evidence="1" type="ORF">Aam_078_017</name>
</gene>
<proteinExistence type="predicted"/>
<comment type="caution">
    <text evidence="1">The sequence shown here is derived from an EMBL/GenBank/DDBJ whole genome shotgun (WGS) entry which is preliminary data.</text>
</comment>
<dbReference type="AlphaFoldDB" id="A0A0D6PHB2"/>
<reference evidence="1 2" key="1">
    <citation type="submission" date="2012-11" db="EMBL/GenBank/DDBJ databases">
        <title>Whole genome sequence of Acidocella aminolytica 101 = DSM 11237.</title>
        <authorList>
            <person name="Azuma Y."/>
            <person name="Higashiura N."/>
            <person name="Hirakawa H."/>
            <person name="Matsushita K."/>
        </authorList>
    </citation>
    <scope>NUCLEOTIDE SEQUENCE [LARGE SCALE GENOMIC DNA]</scope>
    <source>
        <strain evidence="2">101 / DSM 11237</strain>
    </source>
</reference>
<organism evidence="1 2">
    <name type="scientific">Acidocella aminolytica 101 = DSM 11237</name>
    <dbReference type="NCBI Taxonomy" id="1120923"/>
    <lineage>
        <taxon>Bacteria</taxon>
        <taxon>Pseudomonadati</taxon>
        <taxon>Pseudomonadota</taxon>
        <taxon>Alphaproteobacteria</taxon>
        <taxon>Acetobacterales</taxon>
        <taxon>Acidocellaceae</taxon>
        <taxon>Acidocella</taxon>
    </lineage>
</organism>
<sequence>MIYETFRYPPAAKPGTNWIKCNKVVILTTGSQCERSGKAFEKLGFGMRQVHSV</sequence>
<dbReference type="Proteomes" id="UP000032668">
    <property type="component" value="Unassembled WGS sequence"/>
</dbReference>